<dbReference type="InterPro" id="IPR008949">
    <property type="entry name" value="Isoprenoid_synthase_dom_sf"/>
</dbReference>
<dbReference type="OrthoDB" id="10257492at2759"/>
<dbReference type="Proteomes" id="UP000326877">
    <property type="component" value="Unassembled WGS sequence"/>
</dbReference>
<dbReference type="GO" id="GO:0005737">
    <property type="term" value="C:cytoplasm"/>
    <property type="evidence" value="ECO:0007669"/>
    <property type="project" value="TreeGrafter"/>
</dbReference>
<sequence length="276" mass="32173">MADRERFKEALGPLIAEIMADFSQRGIPPPQKDQFGRCLTENIQGGKLNRGLTVLDTGHCLLQRPLTTTEFQDLSTLGWLTEMFQAAYLIWDDIMDKSEYRRGKPCWYRQDGVGLAAGQRCLVTEILNFRPSLEAFRSTSRDLKFIELFNEVGIRTELGQLCDTTTQLWDRAQDDYLDVYGDSSLTGRVGTDIRDNKCTWFVVETLCRRDVKQRRVLDLSYGRWDDVAKDKVKKVFQDLYMRMVFGKYKIEKTDNSNRLRKEVFELILGKIQHRDR</sequence>
<dbReference type="PROSITE" id="PS00723">
    <property type="entry name" value="POLYPRENYL_SYNTHASE_1"/>
    <property type="match status" value="1"/>
</dbReference>
<reference evidence="6" key="1">
    <citation type="submission" date="2019-04" db="EMBL/GenBank/DDBJ databases">
        <title>Friends and foes A comparative genomics studyof 23 Aspergillus species from section Flavi.</title>
        <authorList>
            <consortium name="DOE Joint Genome Institute"/>
            <person name="Kjaerbolling I."/>
            <person name="Vesth T."/>
            <person name="Frisvad J.C."/>
            <person name="Nybo J.L."/>
            <person name="Theobald S."/>
            <person name="Kildgaard S."/>
            <person name="Isbrandt T."/>
            <person name="Kuo A."/>
            <person name="Sato A."/>
            <person name="Lyhne E.K."/>
            <person name="Kogle M.E."/>
            <person name="Wiebenga A."/>
            <person name="Kun R.S."/>
            <person name="Lubbers R.J."/>
            <person name="Makela M.R."/>
            <person name="Barry K."/>
            <person name="Chovatia M."/>
            <person name="Clum A."/>
            <person name="Daum C."/>
            <person name="Haridas S."/>
            <person name="He G."/>
            <person name="LaButti K."/>
            <person name="Lipzen A."/>
            <person name="Mondo S."/>
            <person name="Riley R."/>
            <person name="Salamov A."/>
            <person name="Simmons B.A."/>
            <person name="Magnuson J.K."/>
            <person name="Henrissat B."/>
            <person name="Mortensen U.H."/>
            <person name="Larsen T.O."/>
            <person name="Devries R.P."/>
            <person name="Grigoriev I.V."/>
            <person name="Machida M."/>
            <person name="Baker S.E."/>
            <person name="Andersen M.R."/>
        </authorList>
    </citation>
    <scope>NUCLEOTIDE SEQUENCE [LARGE SCALE GENOMIC DNA]</scope>
    <source>
        <strain evidence="6">IBT 14317</strain>
    </source>
</reference>
<dbReference type="GO" id="GO:0004161">
    <property type="term" value="F:dimethylallyltranstransferase activity"/>
    <property type="evidence" value="ECO:0007669"/>
    <property type="project" value="TreeGrafter"/>
</dbReference>
<organism evidence="6">
    <name type="scientific">Petromyces alliaceus</name>
    <name type="common">Aspergillus alliaceus</name>
    <dbReference type="NCBI Taxonomy" id="209559"/>
    <lineage>
        <taxon>Eukaryota</taxon>
        <taxon>Fungi</taxon>
        <taxon>Dikarya</taxon>
        <taxon>Ascomycota</taxon>
        <taxon>Pezizomycotina</taxon>
        <taxon>Eurotiomycetes</taxon>
        <taxon>Eurotiomycetidae</taxon>
        <taxon>Eurotiales</taxon>
        <taxon>Aspergillaceae</taxon>
        <taxon>Aspergillus</taxon>
        <taxon>Aspergillus subgen. Circumdati</taxon>
    </lineage>
</organism>
<dbReference type="InterPro" id="IPR039702">
    <property type="entry name" value="FPS1-like"/>
</dbReference>
<protein>
    <submittedName>
        <fullName evidence="6">Isoprenoid synthase domain-containing protein</fullName>
    </submittedName>
</protein>
<dbReference type="AlphaFoldDB" id="A0A5N7C2E7"/>
<comment type="similarity">
    <text evidence="5">Belongs to the FPP/GGPP synthase family.</text>
</comment>
<evidence type="ECO:0000256" key="3">
    <source>
        <dbReference type="ARBA" id="ARBA00022723"/>
    </source>
</evidence>
<evidence type="ECO:0000256" key="2">
    <source>
        <dbReference type="ARBA" id="ARBA00022679"/>
    </source>
</evidence>
<evidence type="ECO:0000256" key="4">
    <source>
        <dbReference type="ARBA" id="ARBA00022842"/>
    </source>
</evidence>
<dbReference type="EMBL" id="ML735280">
    <property type="protein sequence ID" value="KAE8388266.1"/>
    <property type="molecule type" value="Genomic_DNA"/>
</dbReference>
<accession>A0A5N7C2E7</accession>
<comment type="cofactor">
    <cofactor evidence="1">
        <name>Mg(2+)</name>
        <dbReference type="ChEBI" id="CHEBI:18420"/>
    </cofactor>
</comment>
<dbReference type="GO" id="GO:0045337">
    <property type="term" value="P:farnesyl diphosphate biosynthetic process"/>
    <property type="evidence" value="ECO:0007669"/>
    <property type="project" value="TreeGrafter"/>
</dbReference>
<dbReference type="InterPro" id="IPR033749">
    <property type="entry name" value="Polyprenyl_synt_CS"/>
</dbReference>
<evidence type="ECO:0000256" key="5">
    <source>
        <dbReference type="RuleBase" id="RU004466"/>
    </source>
</evidence>
<keyword evidence="2 5" id="KW-0808">Transferase</keyword>
<gene>
    <name evidence="6" type="ORF">BDV23DRAFT_173976</name>
</gene>
<evidence type="ECO:0000313" key="6">
    <source>
        <dbReference type="EMBL" id="KAE8388266.1"/>
    </source>
</evidence>
<dbReference type="Gene3D" id="1.10.600.10">
    <property type="entry name" value="Farnesyl Diphosphate Synthase"/>
    <property type="match status" value="2"/>
</dbReference>
<dbReference type="GO" id="GO:0046165">
    <property type="term" value="P:alcohol biosynthetic process"/>
    <property type="evidence" value="ECO:0007669"/>
    <property type="project" value="UniProtKB-ARBA"/>
</dbReference>
<keyword evidence="3" id="KW-0479">Metal-binding</keyword>
<dbReference type="SUPFAM" id="SSF48576">
    <property type="entry name" value="Terpenoid synthases"/>
    <property type="match status" value="1"/>
</dbReference>
<keyword evidence="4" id="KW-0460">Magnesium</keyword>
<dbReference type="GO" id="GO:0046872">
    <property type="term" value="F:metal ion binding"/>
    <property type="evidence" value="ECO:0007669"/>
    <property type="project" value="UniProtKB-KW"/>
</dbReference>
<proteinExistence type="inferred from homology"/>
<dbReference type="PANTHER" id="PTHR11525:SF0">
    <property type="entry name" value="FARNESYL PYROPHOSPHATE SYNTHASE"/>
    <property type="match status" value="1"/>
</dbReference>
<dbReference type="PANTHER" id="PTHR11525">
    <property type="entry name" value="FARNESYL-PYROPHOSPHATE SYNTHETASE"/>
    <property type="match status" value="1"/>
</dbReference>
<dbReference type="InterPro" id="IPR000092">
    <property type="entry name" value="Polyprenyl_synt"/>
</dbReference>
<dbReference type="GO" id="GO:0004337">
    <property type="term" value="F:(2E,6E)-farnesyl diphosphate synthase activity"/>
    <property type="evidence" value="ECO:0007669"/>
    <property type="project" value="TreeGrafter"/>
</dbReference>
<dbReference type="Pfam" id="PF00348">
    <property type="entry name" value="polyprenyl_synt"/>
    <property type="match status" value="2"/>
</dbReference>
<name>A0A5N7C2E7_PETAA</name>
<evidence type="ECO:0000256" key="1">
    <source>
        <dbReference type="ARBA" id="ARBA00001946"/>
    </source>
</evidence>
<dbReference type="GO" id="GO:0043386">
    <property type="term" value="P:mycotoxin biosynthetic process"/>
    <property type="evidence" value="ECO:0007669"/>
    <property type="project" value="UniProtKB-ARBA"/>
</dbReference>